<accession>A0ACC2V155</accession>
<comment type="caution">
    <text evidence="1">The sequence shown here is derived from an EMBL/GenBank/DDBJ whole genome shotgun (WGS) entry which is preliminary data.</text>
</comment>
<evidence type="ECO:0000313" key="1">
    <source>
        <dbReference type="EMBL" id="KAJ9092729.1"/>
    </source>
</evidence>
<organism evidence="1 2">
    <name type="scientific">Naganishia adeliensis</name>
    <dbReference type="NCBI Taxonomy" id="92952"/>
    <lineage>
        <taxon>Eukaryota</taxon>
        <taxon>Fungi</taxon>
        <taxon>Dikarya</taxon>
        <taxon>Basidiomycota</taxon>
        <taxon>Agaricomycotina</taxon>
        <taxon>Tremellomycetes</taxon>
        <taxon>Filobasidiales</taxon>
        <taxon>Filobasidiaceae</taxon>
        <taxon>Naganishia</taxon>
    </lineage>
</organism>
<evidence type="ECO:0000313" key="2">
    <source>
        <dbReference type="Proteomes" id="UP001230649"/>
    </source>
</evidence>
<dbReference type="Proteomes" id="UP001230649">
    <property type="component" value="Unassembled WGS sequence"/>
</dbReference>
<name>A0ACC2V155_9TREE</name>
<sequence>MDDASLNAASKLCANSLPIVFFACEGGRYRACGLNLLAKYLDIGGPQPVKWILRCGVLDILPAVLKWTSPHEASVAIFLLQRLMLSEDGPRLLIQPLDTLHKPPMHLFGDFLCQHISESGINLPPDTVAAVLFLYSKAILDANWALPDGLKAQFQQILNIALGAEDSLVRTWASFALAACPPPDVEIQRKVRQSAVADPVQNVRTAASFAIWHWQAPEDDYTNGSLTLGEEDCGHIDFISQASKDASYLVRAFAFALAMDFVLSHRHGVVEYIKQLAVNNVATTDEGNLSPHFSFGPIISTLASGCRDPLRFLQNAVQDFLTRFWADERTCDADSWSQVFPDMPQVMTTANTEKTAEKTQASRPPLTHSALPKIGMAQDTLGAQTERPMTQHILAWRHRQECYFHETRLTLTAYEAGSRAMSSWTKESLEIQTSERARLLQFHPRVPILAYGDSTGYRLFDYAKQRTIARRSLPIHERGIVALHFVDLGCPTLDVIELSAAGIVRVVKRIEEESFHEESQVVQGFRLGHFSHGERIVASWNAIKLELRVGVGSRQSLQIWDLASAKRKADVMTGCAAGITCMDNEPMRGNLSLLGFNDGTVALFDVRQQSRHCVARWPEGHSETVLSCSLTASQEIASIGQDGALNVWDLRVPNQPICTSSGLLQLPSRGLGAAAMSSTSVFAHATAESTAMVFHPQEACLAVAESKKIVIRTARSER</sequence>
<gene>
    <name evidence="1" type="ORF">QFC20_007285</name>
</gene>
<reference evidence="1" key="1">
    <citation type="submission" date="2023-04" db="EMBL/GenBank/DDBJ databases">
        <title>Draft Genome sequencing of Naganishia species isolated from polar environments using Oxford Nanopore Technology.</title>
        <authorList>
            <person name="Leo P."/>
            <person name="Venkateswaran K."/>
        </authorList>
    </citation>
    <scope>NUCLEOTIDE SEQUENCE</scope>
    <source>
        <strain evidence="1">MNA-CCFEE 5262</strain>
    </source>
</reference>
<protein>
    <submittedName>
        <fullName evidence="1">Uncharacterized protein</fullName>
    </submittedName>
</protein>
<dbReference type="EMBL" id="JASBWS010000167">
    <property type="protein sequence ID" value="KAJ9092729.1"/>
    <property type="molecule type" value="Genomic_DNA"/>
</dbReference>
<proteinExistence type="predicted"/>
<keyword evidence="2" id="KW-1185">Reference proteome</keyword>